<dbReference type="Proteomes" id="UP000245207">
    <property type="component" value="Unassembled WGS sequence"/>
</dbReference>
<dbReference type="Pfam" id="PF12776">
    <property type="entry name" value="Myb_DNA-bind_3"/>
    <property type="match status" value="1"/>
</dbReference>
<name>A0A2U1LC54_ARTAN</name>
<keyword evidence="3" id="KW-1185">Reference proteome</keyword>
<protein>
    <submittedName>
        <fullName evidence="2">Myb/SANT-like domain-containing protein</fullName>
    </submittedName>
</protein>
<feature type="domain" description="Myb/SANT-like" evidence="1">
    <location>
        <begin position="20"/>
        <end position="93"/>
    </location>
</feature>
<dbReference type="OrthoDB" id="1910266at2759"/>
<comment type="caution">
    <text evidence="2">The sequence shown here is derived from an EMBL/GenBank/DDBJ whole genome shotgun (WGS) entry which is preliminary data.</text>
</comment>
<dbReference type="InterPro" id="IPR024752">
    <property type="entry name" value="Myb/SANT-like_dom"/>
</dbReference>
<gene>
    <name evidence="2" type="ORF">CTI12_AA505890</name>
</gene>
<accession>A0A2U1LC54</accession>
<dbReference type="EMBL" id="PKPP01010231">
    <property type="protein sequence ID" value="PWA46556.1"/>
    <property type="molecule type" value="Genomic_DNA"/>
</dbReference>
<sequence length="94" mass="11205">MMIRKKRVPFYWPYQSVLALCEIFIRYLSANGRSSPFKWVELQPEFEKVVKTELYRYKVLKNKYGEMRKYYSLCSSLKNGETGLGWNANTMTLS</sequence>
<evidence type="ECO:0000313" key="3">
    <source>
        <dbReference type="Proteomes" id="UP000245207"/>
    </source>
</evidence>
<evidence type="ECO:0000259" key="1">
    <source>
        <dbReference type="Pfam" id="PF12776"/>
    </source>
</evidence>
<reference evidence="2 3" key="1">
    <citation type="journal article" date="2018" name="Mol. Plant">
        <title>The genome of Artemisia annua provides insight into the evolution of Asteraceae family and artemisinin biosynthesis.</title>
        <authorList>
            <person name="Shen Q."/>
            <person name="Zhang L."/>
            <person name="Liao Z."/>
            <person name="Wang S."/>
            <person name="Yan T."/>
            <person name="Shi P."/>
            <person name="Liu M."/>
            <person name="Fu X."/>
            <person name="Pan Q."/>
            <person name="Wang Y."/>
            <person name="Lv Z."/>
            <person name="Lu X."/>
            <person name="Zhang F."/>
            <person name="Jiang W."/>
            <person name="Ma Y."/>
            <person name="Chen M."/>
            <person name="Hao X."/>
            <person name="Li L."/>
            <person name="Tang Y."/>
            <person name="Lv G."/>
            <person name="Zhou Y."/>
            <person name="Sun X."/>
            <person name="Brodelius P.E."/>
            <person name="Rose J.K.C."/>
            <person name="Tang K."/>
        </authorList>
    </citation>
    <scope>NUCLEOTIDE SEQUENCE [LARGE SCALE GENOMIC DNA]</scope>
    <source>
        <strain evidence="3">cv. Huhao1</strain>
        <tissue evidence="2">Leaf</tissue>
    </source>
</reference>
<organism evidence="2 3">
    <name type="scientific">Artemisia annua</name>
    <name type="common">Sweet wormwood</name>
    <dbReference type="NCBI Taxonomy" id="35608"/>
    <lineage>
        <taxon>Eukaryota</taxon>
        <taxon>Viridiplantae</taxon>
        <taxon>Streptophyta</taxon>
        <taxon>Embryophyta</taxon>
        <taxon>Tracheophyta</taxon>
        <taxon>Spermatophyta</taxon>
        <taxon>Magnoliopsida</taxon>
        <taxon>eudicotyledons</taxon>
        <taxon>Gunneridae</taxon>
        <taxon>Pentapetalae</taxon>
        <taxon>asterids</taxon>
        <taxon>campanulids</taxon>
        <taxon>Asterales</taxon>
        <taxon>Asteraceae</taxon>
        <taxon>Asteroideae</taxon>
        <taxon>Anthemideae</taxon>
        <taxon>Artemisiinae</taxon>
        <taxon>Artemisia</taxon>
    </lineage>
</organism>
<proteinExistence type="predicted"/>
<dbReference type="AlphaFoldDB" id="A0A2U1LC54"/>
<evidence type="ECO:0000313" key="2">
    <source>
        <dbReference type="EMBL" id="PWA46556.1"/>
    </source>
</evidence>